<name>A0ABU1ZDX4_9BURK</name>
<dbReference type="RefSeq" id="WP_310347153.1">
    <property type="nucleotide sequence ID" value="NZ_JAVDXQ010000005.1"/>
</dbReference>
<dbReference type="Proteomes" id="UP001180536">
    <property type="component" value="Unassembled WGS sequence"/>
</dbReference>
<keyword evidence="2" id="KW-1185">Reference proteome</keyword>
<evidence type="ECO:0008006" key="3">
    <source>
        <dbReference type="Google" id="ProtNLM"/>
    </source>
</evidence>
<dbReference type="PROSITE" id="PS51257">
    <property type="entry name" value="PROKAR_LIPOPROTEIN"/>
    <property type="match status" value="1"/>
</dbReference>
<sequence>MRRSPTAGFALVLLLTACQPALNWRESRPAGSGAVAQFPCKPEVAQRQGMGLAQCEAGGSGFALSWADTPDPTQAGAALKAMAQALAGKLGQPLPPPQPLQVPGMTPLPEAAQHRLTGAAGVTRIAVFAHGGRVYQAVMTAPQDDPVAWDSFVTGLRVEPAR</sequence>
<dbReference type="EMBL" id="JAVDXQ010000005">
    <property type="protein sequence ID" value="MDR7298185.1"/>
    <property type="molecule type" value="Genomic_DNA"/>
</dbReference>
<proteinExistence type="predicted"/>
<protein>
    <recommendedName>
        <fullName evidence="3">Lipoprotein</fullName>
    </recommendedName>
</protein>
<accession>A0ABU1ZDX4</accession>
<gene>
    <name evidence="1" type="ORF">J2X16_003548</name>
</gene>
<evidence type="ECO:0000313" key="2">
    <source>
        <dbReference type="Proteomes" id="UP001180536"/>
    </source>
</evidence>
<organism evidence="1 2">
    <name type="scientific">Pelomonas aquatica</name>
    <dbReference type="NCBI Taxonomy" id="431058"/>
    <lineage>
        <taxon>Bacteria</taxon>
        <taxon>Pseudomonadati</taxon>
        <taxon>Pseudomonadota</taxon>
        <taxon>Betaproteobacteria</taxon>
        <taxon>Burkholderiales</taxon>
        <taxon>Sphaerotilaceae</taxon>
        <taxon>Roseateles</taxon>
    </lineage>
</organism>
<evidence type="ECO:0000313" key="1">
    <source>
        <dbReference type="EMBL" id="MDR7298185.1"/>
    </source>
</evidence>
<comment type="caution">
    <text evidence="1">The sequence shown here is derived from an EMBL/GenBank/DDBJ whole genome shotgun (WGS) entry which is preliminary data.</text>
</comment>
<reference evidence="1 2" key="1">
    <citation type="submission" date="2023-07" db="EMBL/GenBank/DDBJ databases">
        <title>Sorghum-associated microbial communities from plants grown in Nebraska, USA.</title>
        <authorList>
            <person name="Schachtman D."/>
        </authorList>
    </citation>
    <scope>NUCLEOTIDE SEQUENCE [LARGE SCALE GENOMIC DNA]</scope>
    <source>
        <strain evidence="1 2">BE310</strain>
    </source>
</reference>